<comment type="caution">
    <text evidence="1">The sequence shown here is derived from an EMBL/GenBank/DDBJ whole genome shotgun (WGS) entry which is preliminary data.</text>
</comment>
<dbReference type="AlphaFoldDB" id="A0AAD7N1D2"/>
<gene>
    <name evidence="1" type="ORF">DFH07DRAFT_943371</name>
</gene>
<dbReference type="InterPro" id="IPR032675">
    <property type="entry name" value="LRR_dom_sf"/>
</dbReference>
<dbReference type="SUPFAM" id="SSF52047">
    <property type="entry name" value="RNI-like"/>
    <property type="match status" value="1"/>
</dbReference>
<dbReference type="EMBL" id="JARJLG010000119">
    <property type="protein sequence ID" value="KAJ7742131.1"/>
    <property type="molecule type" value="Genomic_DNA"/>
</dbReference>
<evidence type="ECO:0000313" key="2">
    <source>
        <dbReference type="Proteomes" id="UP001215280"/>
    </source>
</evidence>
<proteinExistence type="predicted"/>
<evidence type="ECO:0008006" key="3">
    <source>
        <dbReference type="Google" id="ProtNLM"/>
    </source>
</evidence>
<accession>A0AAD7N1D2</accession>
<evidence type="ECO:0000313" key="1">
    <source>
        <dbReference type="EMBL" id="KAJ7742131.1"/>
    </source>
</evidence>
<sequence>MSASIRDAWVLVFVTEPFHLTISPKSMLPPRKHVFTPSLPSELWIYIHRLATADMSPLSSATPNSVTDRDMERFLKVLRGVPAASFATHSDSKPKAARALGRVCRLWNDLARELLYENVWVNKRFVSLAAALERPGTAEMVRSIRLSTTRFDHNAAILRQCPRVELLVQPEFPRFERLYTGDAHLPPLPTLRRLHWVESWWSAELLRSVLLAAPNLKNICLSSSSSIGSDSGACLTAGLPHLESLEVTRLSAHHVKCLLQSDLRHLARLTMDPAHLTMSSPILPALHTLTLVDISSPTVVPFPVILAQCPHLRELRFDALSRVRQPEEGQVATTLACVRLRLSFAPYPAVVFEPHLRLFRGPVFCALERIIVEGPRTKSKFDMHGAFESEAYREMRDTLLARGCRVEVESPEEADDS</sequence>
<protein>
    <recommendedName>
        <fullName evidence="3">F-box domain-containing protein</fullName>
    </recommendedName>
</protein>
<keyword evidence="2" id="KW-1185">Reference proteome</keyword>
<name>A0AAD7N1D2_9AGAR</name>
<dbReference type="Proteomes" id="UP001215280">
    <property type="component" value="Unassembled WGS sequence"/>
</dbReference>
<reference evidence="1" key="1">
    <citation type="submission" date="2023-03" db="EMBL/GenBank/DDBJ databases">
        <title>Massive genome expansion in bonnet fungi (Mycena s.s.) driven by repeated elements and novel gene families across ecological guilds.</title>
        <authorList>
            <consortium name="Lawrence Berkeley National Laboratory"/>
            <person name="Harder C.B."/>
            <person name="Miyauchi S."/>
            <person name="Viragh M."/>
            <person name="Kuo A."/>
            <person name="Thoen E."/>
            <person name="Andreopoulos B."/>
            <person name="Lu D."/>
            <person name="Skrede I."/>
            <person name="Drula E."/>
            <person name="Henrissat B."/>
            <person name="Morin E."/>
            <person name="Kohler A."/>
            <person name="Barry K."/>
            <person name="LaButti K."/>
            <person name="Morin E."/>
            <person name="Salamov A."/>
            <person name="Lipzen A."/>
            <person name="Mereny Z."/>
            <person name="Hegedus B."/>
            <person name="Baldrian P."/>
            <person name="Stursova M."/>
            <person name="Weitz H."/>
            <person name="Taylor A."/>
            <person name="Grigoriev I.V."/>
            <person name="Nagy L.G."/>
            <person name="Martin F."/>
            <person name="Kauserud H."/>
        </authorList>
    </citation>
    <scope>NUCLEOTIDE SEQUENCE</scope>
    <source>
        <strain evidence="1">CBHHK188m</strain>
    </source>
</reference>
<dbReference type="Gene3D" id="3.80.10.10">
    <property type="entry name" value="Ribonuclease Inhibitor"/>
    <property type="match status" value="1"/>
</dbReference>
<organism evidence="1 2">
    <name type="scientific">Mycena maculata</name>
    <dbReference type="NCBI Taxonomy" id="230809"/>
    <lineage>
        <taxon>Eukaryota</taxon>
        <taxon>Fungi</taxon>
        <taxon>Dikarya</taxon>
        <taxon>Basidiomycota</taxon>
        <taxon>Agaricomycotina</taxon>
        <taxon>Agaricomycetes</taxon>
        <taxon>Agaricomycetidae</taxon>
        <taxon>Agaricales</taxon>
        <taxon>Marasmiineae</taxon>
        <taxon>Mycenaceae</taxon>
        <taxon>Mycena</taxon>
    </lineage>
</organism>